<dbReference type="EMBL" id="MHKV01000026">
    <property type="protein sequence ID" value="OGY97019.1"/>
    <property type="molecule type" value="Genomic_DNA"/>
</dbReference>
<dbReference type="Proteomes" id="UP000176349">
    <property type="component" value="Unassembled WGS sequence"/>
</dbReference>
<feature type="chain" id="PRO_5009582243" evidence="1">
    <location>
        <begin position="18"/>
        <end position="177"/>
    </location>
</feature>
<gene>
    <name evidence="2" type="ORF">A2128_01510</name>
</gene>
<feature type="signal peptide" evidence="1">
    <location>
        <begin position="1"/>
        <end position="17"/>
    </location>
</feature>
<protein>
    <submittedName>
        <fullName evidence="2">Uncharacterized protein</fullName>
    </submittedName>
</protein>
<keyword evidence="1" id="KW-0732">Signal</keyword>
<evidence type="ECO:0000313" key="3">
    <source>
        <dbReference type="Proteomes" id="UP000176349"/>
    </source>
</evidence>
<evidence type="ECO:0000313" key="2">
    <source>
        <dbReference type="EMBL" id="OGY97019.1"/>
    </source>
</evidence>
<accession>A0A1G2C8D6</accession>
<evidence type="ECO:0000256" key="1">
    <source>
        <dbReference type="SAM" id="SignalP"/>
    </source>
</evidence>
<organism evidence="2 3">
    <name type="scientific">Candidatus Liptonbacteria bacterium GWC1_60_9</name>
    <dbReference type="NCBI Taxonomy" id="1798645"/>
    <lineage>
        <taxon>Bacteria</taxon>
        <taxon>Candidatus Liptoniibacteriota</taxon>
    </lineage>
</organism>
<reference evidence="2 3" key="1">
    <citation type="journal article" date="2016" name="Nat. Commun.">
        <title>Thousands of microbial genomes shed light on interconnected biogeochemical processes in an aquifer system.</title>
        <authorList>
            <person name="Anantharaman K."/>
            <person name="Brown C.T."/>
            <person name="Hug L.A."/>
            <person name="Sharon I."/>
            <person name="Castelle C.J."/>
            <person name="Probst A.J."/>
            <person name="Thomas B.C."/>
            <person name="Singh A."/>
            <person name="Wilkins M.J."/>
            <person name="Karaoz U."/>
            <person name="Brodie E.L."/>
            <person name="Williams K.H."/>
            <person name="Hubbard S.S."/>
            <person name="Banfield J.F."/>
        </authorList>
    </citation>
    <scope>NUCLEOTIDE SEQUENCE [LARGE SCALE GENOMIC DNA]</scope>
</reference>
<sequence>MLAAAALGLLLAGCASFGSMGRHIFESDAEFFWRRADPLIVMAVWQDAERIMGVARMLPPVVTYNHTYLVTTDDQSDVLAYAQDANRIIFYRASMDLCPQDYGARCGPVFYEVALHEYLHVIMLRQGIPFPRHHCLMLEKGYVARMKEAIRARFPGRSYGSPHTERWRERFGNTCAS</sequence>
<name>A0A1G2C8D6_9BACT</name>
<proteinExistence type="predicted"/>
<comment type="caution">
    <text evidence="2">The sequence shown here is derived from an EMBL/GenBank/DDBJ whole genome shotgun (WGS) entry which is preliminary data.</text>
</comment>
<dbReference type="AlphaFoldDB" id="A0A1G2C8D6"/>